<proteinExistence type="predicted"/>
<protein>
    <submittedName>
        <fullName evidence="3">Uncharacterized protein</fullName>
    </submittedName>
</protein>
<evidence type="ECO:0000256" key="1">
    <source>
        <dbReference type="ARBA" id="ARBA00022614"/>
    </source>
</evidence>
<dbReference type="EnsemblPlants" id="Bo7g090800.1">
    <property type="protein sequence ID" value="Bo7g090800.1"/>
    <property type="gene ID" value="Bo7g090800"/>
</dbReference>
<accession>A0A0D3DBX7</accession>
<dbReference type="STRING" id="109376.A0A0D3DBX7"/>
<dbReference type="PANTHER" id="PTHR15454">
    <property type="entry name" value="NISCHARIN RELATED"/>
    <property type="match status" value="1"/>
</dbReference>
<dbReference type="Gene3D" id="3.80.10.10">
    <property type="entry name" value="Ribonuclease Inhibitor"/>
    <property type="match status" value="5"/>
</dbReference>
<dbReference type="SMART" id="SM00364">
    <property type="entry name" value="LRR_BAC"/>
    <property type="match status" value="12"/>
</dbReference>
<dbReference type="AlphaFoldDB" id="A0A0D3DBX7"/>
<dbReference type="GO" id="GO:0005737">
    <property type="term" value="C:cytoplasm"/>
    <property type="evidence" value="ECO:0007669"/>
    <property type="project" value="TreeGrafter"/>
</dbReference>
<dbReference type="InterPro" id="IPR003591">
    <property type="entry name" value="Leu-rich_rpt_typical-subtyp"/>
</dbReference>
<dbReference type="Gramene" id="Bo7g090800.1">
    <property type="protein sequence ID" value="Bo7g090800.1"/>
    <property type="gene ID" value="Bo7g090800"/>
</dbReference>
<sequence>MGSAVFRWASSVSIGLSYLNSTINTPLHLDSIELPPTLTDLDLTVNRLSELDSRIAHLSMLKKLSLRQNLIEDSAVEPLSRWDALSDLEELILRDNKLAEVPDISIFSRLLVFDVSFNEITSLEGLSKASSTLKELYNSTINTPLHLDSIELPPTLTDLDLTVNRLSELDSRIAHLSMLKKLSLRQNLIEDSAVEPLSRWDALSDLEELILRDNKLAEVPDISIFSRLLVFDVSFNEITSLEGLSKASSTLKELYNSTINTPLHLDSIELPPTLTDLDLTVNRLSELDSRIAHLSMLKKLSLRQNLIEDSAVEPLSRWDALSDLEELILRDNKLAEVPDISIFSRLLVFDVSFNEITSLEGLSKASSTLKELYNSTINTPLHLDSIELPPTLTDLDLTVNRLSELDSRIAHLSMLKKLSLRQNLIEDSAVEPLSRWDALSDLEELILRDNKLAEVPDISIFSRLLVFDVSFNEITSLEGLSKASSTLKELYNSTINTPLHLDSIELPPTLTDLDLTVNRLSELDSRIAHLSMLKKLSLRQNLIEDSAVEPLSRWDALSDLEELILRDNKLAEVPDISIFSRLLVFDVSFNEITSLEGLSKASSTLKELYNSTINTPLHLDSIELPPTLTDLDLTVNRLSELDSRIAHLSMLKKLSLRQNLIEDSAVEPLSRWDALSDLEELILRDNKLAEVPDISIFSRLLVFDVSFN</sequence>
<dbReference type="HOGENOM" id="CLU_389982_0_0_1"/>
<dbReference type="SMART" id="SM00369">
    <property type="entry name" value="LRR_TYP"/>
    <property type="match status" value="6"/>
</dbReference>
<evidence type="ECO:0000313" key="4">
    <source>
        <dbReference type="Proteomes" id="UP000032141"/>
    </source>
</evidence>
<organism evidence="3 4">
    <name type="scientific">Brassica oleracea var. oleracea</name>
    <dbReference type="NCBI Taxonomy" id="109376"/>
    <lineage>
        <taxon>Eukaryota</taxon>
        <taxon>Viridiplantae</taxon>
        <taxon>Streptophyta</taxon>
        <taxon>Embryophyta</taxon>
        <taxon>Tracheophyta</taxon>
        <taxon>Spermatophyta</taxon>
        <taxon>Magnoliopsida</taxon>
        <taxon>eudicotyledons</taxon>
        <taxon>Gunneridae</taxon>
        <taxon>Pentapetalae</taxon>
        <taxon>rosids</taxon>
        <taxon>malvids</taxon>
        <taxon>Brassicales</taxon>
        <taxon>Brassicaceae</taxon>
        <taxon>Brassiceae</taxon>
        <taxon>Brassica</taxon>
    </lineage>
</organism>
<dbReference type="SUPFAM" id="SSF52058">
    <property type="entry name" value="L domain-like"/>
    <property type="match status" value="1"/>
</dbReference>
<dbReference type="eggNOG" id="KOG0531">
    <property type="taxonomic scope" value="Eukaryota"/>
</dbReference>
<evidence type="ECO:0000313" key="3">
    <source>
        <dbReference type="EnsemblPlants" id="Bo7g090800.1"/>
    </source>
</evidence>
<keyword evidence="1" id="KW-0433">Leucine-rich repeat</keyword>
<evidence type="ECO:0000256" key="2">
    <source>
        <dbReference type="ARBA" id="ARBA00022737"/>
    </source>
</evidence>
<reference evidence="3 4" key="1">
    <citation type="journal article" date="2014" name="Genome Biol.">
        <title>Transcriptome and methylome profiling reveals relics of genome dominance in the mesopolyploid Brassica oleracea.</title>
        <authorList>
            <person name="Parkin I.A."/>
            <person name="Koh C."/>
            <person name="Tang H."/>
            <person name="Robinson S.J."/>
            <person name="Kagale S."/>
            <person name="Clarke W.E."/>
            <person name="Town C.D."/>
            <person name="Nixon J."/>
            <person name="Krishnakumar V."/>
            <person name="Bidwell S.L."/>
            <person name="Denoeud F."/>
            <person name="Belcram H."/>
            <person name="Links M.G."/>
            <person name="Just J."/>
            <person name="Clarke C."/>
            <person name="Bender T."/>
            <person name="Huebert T."/>
            <person name="Mason A.S."/>
            <person name="Pires J.C."/>
            <person name="Barker G."/>
            <person name="Moore J."/>
            <person name="Walley P.G."/>
            <person name="Manoli S."/>
            <person name="Batley J."/>
            <person name="Edwards D."/>
            <person name="Nelson M.N."/>
            <person name="Wang X."/>
            <person name="Paterson A.H."/>
            <person name="King G."/>
            <person name="Bancroft I."/>
            <person name="Chalhoub B."/>
            <person name="Sharpe A.G."/>
        </authorList>
    </citation>
    <scope>NUCLEOTIDE SEQUENCE</scope>
    <source>
        <strain evidence="3 4">cv. TO1000</strain>
    </source>
</reference>
<name>A0A0D3DBX7_BRAOL</name>
<dbReference type="SMART" id="SM00365">
    <property type="entry name" value="LRR_SD22"/>
    <property type="match status" value="17"/>
</dbReference>
<keyword evidence="4" id="KW-1185">Reference proteome</keyword>
<keyword evidence="2" id="KW-0677">Repeat</keyword>
<reference evidence="3" key="2">
    <citation type="submission" date="2015-03" db="UniProtKB">
        <authorList>
            <consortium name="EnsemblPlants"/>
        </authorList>
    </citation>
    <scope>IDENTIFICATION</scope>
</reference>
<dbReference type="Proteomes" id="UP000032141">
    <property type="component" value="Chromosome C7"/>
</dbReference>
<dbReference type="InterPro" id="IPR032675">
    <property type="entry name" value="LRR_dom_sf"/>
</dbReference>
<dbReference type="SUPFAM" id="SSF52047">
    <property type="entry name" value="RNI-like"/>
    <property type="match status" value="1"/>
</dbReference>